<dbReference type="PANTHER" id="PTHR22847">
    <property type="entry name" value="WD40 REPEAT PROTEIN"/>
    <property type="match status" value="1"/>
</dbReference>
<sequence length="413" mass="44668">MVSALSARHGAVVYVLARVAWAVRFVLSLVLSPRLLSALAPVGRFLVARVPLLEYALSSQRWGHSSCVKSIAVIGDHVYTGCWDYLVKKWDARTGACVLTFVGHRQDIIGVAAHGASLFSCGDFCRLWDTQTGDELARFGVGTYYCAIANATHVFAARANGAIEMFAYAHKDGAVTASGAVVIPERTLAGHLAGVMDFDLRGDMLLSASIDLTARAWSISTGEILQTFTGHNEALRCCCLWRDSLFTGSLDRTIRQWSLASGECVAVNDRHAGAVRALIAVGDSLFSASSDHSIAEWDLAGGAPTATHARLRSLDGHTDGVFALCEHDGRLYSGSADKTCKRWCLERAAVTQEYCSRRPEEMPAIVCELLLRAPLRELLPPLTHLKPLRTLSASLRDVAAAMAELDKPRARAD</sequence>
<dbReference type="SUPFAM" id="SSF50978">
    <property type="entry name" value="WD40 repeat-like"/>
    <property type="match status" value="1"/>
</dbReference>
<dbReference type="PROSITE" id="PS50082">
    <property type="entry name" value="WD_REPEATS_2"/>
    <property type="match status" value="2"/>
</dbReference>
<reference evidence="4" key="1">
    <citation type="submission" date="2021-05" db="EMBL/GenBank/DDBJ databases">
        <title>The genome of the haptophyte Pavlova lutheri (Diacronema luteri, Pavlovales) - a model for lipid biosynthesis in eukaryotic algae.</title>
        <authorList>
            <person name="Hulatt C.J."/>
            <person name="Posewitz M.C."/>
        </authorList>
    </citation>
    <scope>NUCLEOTIDE SEQUENCE</scope>
    <source>
        <strain evidence="4">NIVA-4/92</strain>
    </source>
</reference>
<dbReference type="AlphaFoldDB" id="A0A8J5XGB0"/>
<keyword evidence="5" id="KW-1185">Reference proteome</keyword>
<dbReference type="EMBL" id="JAGTXO010000021">
    <property type="protein sequence ID" value="KAG8462405.1"/>
    <property type="molecule type" value="Genomic_DNA"/>
</dbReference>
<dbReference type="Pfam" id="PF00400">
    <property type="entry name" value="WD40"/>
    <property type="match status" value="2"/>
</dbReference>
<dbReference type="Proteomes" id="UP000751190">
    <property type="component" value="Unassembled WGS sequence"/>
</dbReference>
<protein>
    <submittedName>
        <fullName evidence="4">Uncharacterized protein</fullName>
    </submittedName>
</protein>
<dbReference type="CDD" id="cd00200">
    <property type="entry name" value="WD40"/>
    <property type="match status" value="1"/>
</dbReference>
<dbReference type="GO" id="GO:1990234">
    <property type="term" value="C:transferase complex"/>
    <property type="evidence" value="ECO:0007669"/>
    <property type="project" value="UniProtKB-ARBA"/>
</dbReference>
<evidence type="ECO:0000256" key="1">
    <source>
        <dbReference type="ARBA" id="ARBA00022574"/>
    </source>
</evidence>
<dbReference type="Gene3D" id="2.130.10.10">
    <property type="entry name" value="YVTN repeat-like/Quinoprotein amine dehydrogenase"/>
    <property type="match status" value="2"/>
</dbReference>
<dbReference type="InterPro" id="IPR001680">
    <property type="entry name" value="WD40_rpt"/>
</dbReference>
<dbReference type="PANTHER" id="PTHR22847:SF637">
    <property type="entry name" value="WD REPEAT DOMAIN 5B"/>
    <property type="match status" value="1"/>
</dbReference>
<dbReference type="SMART" id="SM00320">
    <property type="entry name" value="WD40"/>
    <property type="match status" value="6"/>
</dbReference>
<dbReference type="InterPro" id="IPR036322">
    <property type="entry name" value="WD40_repeat_dom_sf"/>
</dbReference>
<accession>A0A8J5XGB0</accession>
<evidence type="ECO:0000256" key="2">
    <source>
        <dbReference type="ARBA" id="ARBA00022737"/>
    </source>
</evidence>
<evidence type="ECO:0000313" key="4">
    <source>
        <dbReference type="EMBL" id="KAG8462405.1"/>
    </source>
</evidence>
<dbReference type="OrthoDB" id="6262491at2759"/>
<evidence type="ECO:0000256" key="3">
    <source>
        <dbReference type="PROSITE-ProRule" id="PRU00221"/>
    </source>
</evidence>
<proteinExistence type="predicted"/>
<organism evidence="4 5">
    <name type="scientific">Diacronema lutheri</name>
    <name type="common">Unicellular marine alga</name>
    <name type="synonym">Monochrysis lutheri</name>
    <dbReference type="NCBI Taxonomy" id="2081491"/>
    <lineage>
        <taxon>Eukaryota</taxon>
        <taxon>Haptista</taxon>
        <taxon>Haptophyta</taxon>
        <taxon>Pavlovophyceae</taxon>
        <taxon>Pavlovales</taxon>
        <taxon>Pavlovaceae</taxon>
        <taxon>Diacronema</taxon>
    </lineage>
</organism>
<evidence type="ECO:0000313" key="5">
    <source>
        <dbReference type="Proteomes" id="UP000751190"/>
    </source>
</evidence>
<comment type="caution">
    <text evidence="4">The sequence shown here is derived from an EMBL/GenBank/DDBJ whole genome shotgun (WGS) entry which is preliminary data.</text>
</comment>
<keyword evidence="1 3" id="KW-0853">WD repeat</keyword>
<keyword evidence="2" id="KW-0677">Repeat</keyword>
<gene>
    <name evidence="4" type="ORF">KFE25_012225</name>
</gene>
<feature type="repeat" description="WD" evidence="3">
    <location>
        <begin position="188"/>
        <end position="227"/>
    </location>
</feature>
<dbReference type="InterPro" id="IPR015943">
    <property type="entry name" value="WD40/YVTN_repeat-like_dom_sf"/>
</dbReference>
<name>A0A8J5XGB0_DIALT</name>
<feature type="repeat" description="WD" evidence="3">
    <location>
        <begin position="228"/>
        <end position="267"/>
    </location>
</feature>